<dbReference type="PANTHER" id="PTHR43570">
    <property type="entry name" value="ALDEHYDE DEHYDROGENASE"/>
    <property type="match status" value="1"/>
</dbReference>
<keyword evidence="3" id="KW-0520">NAD</keyword>
<dbReference type="InterPro" id="IPR029510">
    <property type="entry name" value="Ald_DH_CS_GLU"/>
</dbReference>
<comment type="similarity">
    <text evidence="1 5">Belongs to the aldehyde dehydrogenase family.</text>
</comment>
<proteinExistence type="inferred from homology"/>
<dbReference type="GO" id="GO:0006081">
    <property type="term" value="P:aldehyde metabolic process"/>
    <property type="evidence" value="ECO:0007669"/>
    <property type="project" value="InterPro"/>
</dbReference>
<evidence type="ECO:0000313" key="8">
    <source>
        <dbReference type="EMBL" id="CAG7818931.1"/>
    </source>
</evidence>
<dbReference type="GO" id="GO:0005737">
    <property type="term" value="C:cytoplasm"/>
    <property type="evidence" value="ECO:0007669"/>
    <property type="project" value="TreeGrafter"/>
</dbReference>
<dbReference type="PANTHER" id="PTHR43570:SF16">
    <property type="entry name" value="ALDEHYDE DEHYDROGENASE TYPE III, ISOFORM Q"/>
    <property type="match status" value="1"/>
</dbReference>
<dbReference type="FunFam" id="3.40.309.10:FF:000003">
    <property type="entry name" value="Aldehyde dehydrogenase"/>
    <property type="match status" value="1"/>
</dbReference>
<name>A0A8J2KSF3_9HEXA</name>
<dbReference type="EMBL" id="CAJVCH010434193">
    <property type="protein sequence ID" value="CAG7818931.1"/>
    <property type="molecule type" value="Genomic_DNA"/>
</dbReference>
<protein>
    <recommendedName>
        <fullName evidence="7">Aldehyde dehydrogenase domain-containing protein</fullName>
    </recommendedName>
</protein>
<dbReference type="Proteomes" id="UP000708208">
    <property type="component" value="Unassembled WGS sequence"/>
</dbReference>
<dbReference type="FunFam" id="3.40.605.10:FF:000004">
    <property type="entry name" value="Aldehyde dehydrogenase"/>
    <property type="match status" value="1"/>
</dbReference>
<evidence type="ECO:0000256" key="3">
    <source>
        <dbReference type="ARBA" id="ARBA00023027"/>
    </source>
</evidence>
<feature type="active site" evidence="4">
    <location>
        <position position="229"/>
    </location>
</feature>
<feature type="compositionally biased region" description="Polar residues" evidence="6">
    <location>
        <begin position="571"/>
        <end position="580"/>
    </location>
</feature>
<feature type="domain" description="Aldehyde dehydrogenase" evidence="7">
    <location>
        <begin position="41"/>
        <end position="450"/>
    </location>
</feature>
<dbReference type="Pfam" id="PF00171">
    <property type="entry name" value="Aldedh"/>
    <property type="match status" value="1"/>
</dbReference>
<accession>A0A8J2KSF3</accession>
<dbReference type="OrthoDB" id="440325at2759"/>
<feature type="compositionally biased region" description="Polar residues" evidence="6">
    <location>
        <begin position="590"/>
        <end position="614"/>
    </location>
</feature>
<feature type="region of interest" description="Disordered" evidence="6">
    <location>
        <begin position="561"/>
        <end position="656"/>
    </location>
</feature>
<keyword evidence="2 5" id="KW-0560">Oxidoreductase</keyword>
<evidence type="ECO:0000259" key="7">
    <source>
        <dbReference type="Pfam" id="PF00171"/>
    </source>
</evidence>
<evidence type="ECO:0000256" key="4">
    <source>
        <dbReference type="PROSITE-ProRule" id="PRU10007"/>
    </source>
</evidence>
<evidence type="ECO:0000256" key="1">
    <source>
        <dbReference type="ARBA" id="ARBA00009986"/>
    </source>
</evidence>
<gene>
    <name evidence="8" type="ORF">AFUS01_LOCUS29408</name>
</gene>
<reference evidence="8" key="1">
    <citation type="submission" date="2021-06" db="EMBL/GenBank/DDBJ databases">
        <authorList>
            <person name="Hodson N. C."/>
            <person name="Mongue J. A."/>
            <person name="Jaron S. K."/>
        </authorList>
    </citation>
    <scope>NUCLEOTIDE SEQUENCE</scope>
</reference>
<evidence type="ECO:0000313" key="9">
    <source>
        <dbReference type="Proteomes" id="UP000708208"/>
    </source>
</evidence>
<dbReference type="PROSITE" id="PS00687">
    <property type="entry name" value="ALDEHYDE_DEHYDR_GLU"/>
    <property type="match status" value="1"/>
</dbReference>
<evidence type="ECO:0000256" key="6">
    <source>
        <dbReference type="SAM" id="MobiDB-lite"/>
    </source>
</evidence>
<keyword evidence="9" id="KW-1185">Reference proteome</keyword>
<dbReference type="GO" id="GO:0004029">
    <property type="term" value="F:aldehyde dehydrogenase (NAD+) activity"/>
    <property type="evidence" value="ECO:0007669"/>
    <property type="project" value="TreeGrafter"/>
</dbReference>
<dbReference type="InterPro" id="IPR012394">
    <property type="entry name" value="Aldehyde_DH_NAD(P)"/>
</dbReference>
<dbReference type="AlphaFoldDB" id="A0A8J2KSF3"/>
<evidence type="ECO:0000256" key="5">
    <source>
        <dbReference type="RuleBase" id="RU003345"/>
    </source>
</evidence>
<sequence>MASPRVPHQDEAHKSRIPGENKFTEMLSDLRSSFNTGITRSLAFRIEQLTNLKRMLTECEDQILSALKEDLHKSEIDGKLVDIKFIQVDIDSMLVNLKKYAADKKLPLNLLTLTDKGYVRKEPFGVVLLLGTWNYPFQSSLQPMVGAIAAGNCVVLKPSEVAPTSADTMALLLPRYLDQKCYRVVTGDAETAKELLRNKFDYVFCIGSAQVGRSVMQAAAPHLTPVTLELGGKNPCYIDKSADFKIAAKRILWGKSLNQGQVCISPDYIICPEDAKEEFLRIAKGILGEFFGKDCQKSKDLPRIVNKRHFYRLKKLLEDTKGTISIGGNMNEDDLWIEPTIVVNVNPDNDALMQEEIFGPILPIISCSSITEAIRIIRSKPKPLALYIFSNDKKCTQEILESTSSGNVCVNNVVWQANWVGLPFGGVGDSGMGNFHGKYSFNTFSHRRSVLERKMDYLSEKMCEITYPPYTNSKQKVLLWFMEHFEKFDVPIGEQAQKQADKLREILAIMGKTRSKLSSSAGLETSMARPTRVASSISSFSSLDGDVLDLTKQIELLESPSRETDVAAVNSKGSEPSQKPRSIFSFMRRYSTSRTSTKNIQHSEMVSSSGNARPSTPAKVPTSAPTKQHKSFIESRLQPNPKRLPPILKIYGRSNL</sequence>
<evidence type="ECO:0000256" key="2">
    <source>
        <dbReference type="ARBA" id="ARBA00023002"/>
    </source>
</evidence>
<comment type="caution">
    <text evidence="8">The sequence shown here is derived from an EMBL/GenBank/DDBJ whole genome shotgun (WGS) entry which is preliminary data.</text>
</comment>
<organism evidence="8 9">
    <name type="scientific">Allacma fusca</name>
    <dbReference type="NCBI Taxonomy" id="39272"/>
    <lineage>
        <taxon>Eukaryota</taxon>
        <taxon>Metazoa</taxon>
        <taxon>Ecdysozoa</taxon>
        <taxon>Arthropoda</taxon>
        <taxon>Hexapoda</taxon>
        <taxon>Collembola</taxon>
        <taxon>Symphypleona</taxon>
        <taxon>Sminthuridae</taxon>
        <taxon>Allacma</taxon>
    </lineage>
</organism>
<dbReference type="InterPro" id="IPR015590">
    <property type="entry name" value="Aldehyde_DH_dom"/>
</dbReference>